<sequence>MCILAGSLLSAQNSIQELLTAGVEDTESFMASYFKPGARGALYAVNAGWYNSAKAKKFLGFEISIIGNASLVDDEKKSFLLKTSDYNNIRFSSGQNEMEVATVFGVNEPEIYVLIDYTAPDGNVGTARIMLPQGAVNQSLNAVPATFVQGSIGLFKGFEFKARFSPEIEYDDVTTNLYGAGVQYEFTSLAPADKILPIAISGLIGYTHFDAKYDLDQMLVQGNGANVNTSLNTLNFSGIVSTNLPVINFYGGLNYMTGNAKSNLDGTFVLLEGELEGQTVKNPIGIKNSINGFSATLGFNLKVGFAGLNASYSFQEFDAVSVGLNFGI</sequence>
<proteinExistence type="predicted"/>
<keyword evidence="2" id="KW-1185">Reference proteome</keyword>
<name>A0A2W7HV80_9FLAO</name>
<comment type="caution">
    <text evidence="1">The sequence shown here is derived from an EMBL/GenBank/DDBJ whole genome shotgun (WGS) entry which is preliminary data.</text>
</comment>
<dbReference type="EMBL" id="QKYV01000008">
    <property type="protein sequence ID" value="PZW38546.1"/>
    <property type="molecule type" value="Genomic_DNA"/>
</dbReference>
<dbReference type="InterPro" id="IPR046495">
    <property type="entry name" value="DUF6588"/>
</dbReference>
<organism evidence="1 2">
    <name type="scientific">Mesonia algae</name>
    <dbReference type="NCBI Taxonomy" id="213248"/>
    <lineage>
        <taxon>Bacteria</taxon>
        <taxon>Pseudomonadati</taxon>
        <taxon>Bacteroidota</taxon>
        <taxon>Flavobacteriia</taxon>
        <taxon>Flavobacteriales</taxon>
        <taxon>Flavobacteriaceae</taxon>
        <taxon>Mesonia</taxon>
    </lineage>
</organism>
<reference evidence="1 2" key="1">
    <citation type="submission" date="2018-06" db="EMBL/GenBank/DDBJ databases">
        <title>Genomic Encyclopedia of Archaeal and Bacterial Type Strains, Phase II (KMG-II): from individual species to whole genera.</title>
        <authorList>
            <person name="Goeker M."/>
        </authorList>
    </citation>
    <scope>NUCLEOTIDE SEQUENCE [LARGE SCALE GENOMIC DNA]</scope>
    <source>
        <strain evidence="1 2">DSM 15361</strain>
    </source>
</reference>
<dbReference type="AlphaFoldDB" id="A0A2W7HV80"/>
<gene>
    <name evidence="1" type="ORF">LX95_02567</name>
</gene>
<evidence type="ECO:0000313" key="2">
    <source>
        <dbReference type="Proteomes" id="UP000249542"/>
    </source>
</evidence>
<protein>
    <submittedName>
        <fullName evidence="1">Uncharacterized protein</fullName>
    </submittedName>
</protein>
<dbReference type="Proteomes" id="UP000249542">
    <property type="component" value="Unassembled WGS sequence"/>
</dbReference>
<accession>A0A2W7HV80</accession>
<evidence type="ECO:0000313" key="1">
    <source>
        <dbReference type="EMBL" id="PZW38546.1"/>
    </source>
</evidence>
<dbReference type="Pfam" id="PF20230">
    <property type="entry name" value="DUF6588"/>
    <property type="match status" value="1"/>
</dbReference>